<name>A0A0K9Z2Y8_9BACL</name>
<reference evidence="8" key="1">
    <citation type="submission" date="2015-07" db="EMBL/GenBank/DDBJ databases">
        <title>Genome sequencing project for genomic taxonomy and phylogenomics of Bacillus-like bacteria.</title>
        <authorList>
            <person name="Liu B."/>
            <person name="Wang J."/>
            <person name="Zhu Y."/>
            <person name="Liu G."/>
            <person name="Chen Q."/>
            <person name="Chen Z."/>
            <person name="Lan J."/>
            <person name="Che J."/>
            <person name="Ge C."/>
            <person name="Shi H."/>
            <person name="Pan Z."/>
            <person name="Liu X."/>
        </authorList>
    </citation>
    <scope>NUCLEOTIDE SEQUENCE [LARGE SCALE GENOMIC DNA]</scope>
    <source>
        <strain evidence="8">DSM 9887</strain>
    </source>
</reference>
<dbReference type="InterPro" id="IPR058637">
    <property type="entry name" value="YknX-like_C"/>
</dbReference>
<dbReference type="NCBIfam" id="TIGR01730">
    <property type="entry name" value="RND_mfp"/>
    <property type="match status" value="1"/>
</dbReference>
<dbReference type="PROSITE" id="PS51257">
    <property type="entry name" value="PROKAR_LIPOPROTEIN"/>
    <property type="match status" value="1"/>
</dbReference>
<dbReference type="Gene3D" id="2.40.50.100">
    <property type="match status" value="1"/>
</dbReference>
<evidence type="ECO:0000313" key="6">
    <source>
        <dbReference type="EMBL" id="GED71979.1"/>
    </source>
</evidence>
<dbReference type="GO" id="GO:0015562">
    <property type="term" value="F:efflux transmembrane transporter activity"/>
    <property type="evidence" value="ECO:0007669"/>
    <property type="project" value="TreeGrafter"/>
</dbReference>
<comment type="caution">
    <text evidence="7">The sequence shown here is derived from an EMBL/GenBank/DDBJ whole genome shotgun (WGS) entry which is preliminary data.</text>
</comment>
<dbReference type="Proteomes" id="UP000319578">
    <property type="component" value="Unassembled WGS sequence"/>
</dbReference>
<reference evidence="7" key="2">
    <citation type="submission" date="2015-07" db="EMBL/GenBank/DDBJ databases">
        <title>MeaNS - Measles Nucleotide Surveillance Program.</title>
        <authorList>
            <person name="Tran T."/>
            <person name="Druce J."/>
        </authorList>
    </citation>
    <scope>NUCLEOTIDE SEQUENCE</scope>
    <source>
        <strain evidence="7">DSM 9887</strain>
    </source>
</reference>
<dbReference type="EMBL" id="LGIQ01000001">
    <property type="protein sequence ID" value="KNB74830.1"/>
    <property type="molecule type" value="Genomic_DNA"/>
</dbReference>
<dbReference type="PATRIC" id="fig|54915.3.peg.102"/>
<dbReference type="Pfam" id="PF25954">
    <property type="entry name" value="Beta-barrel_RND_2"/>
    <property type="match status" value="1"/>
</dbReference>
<evidence type="ECO:0000313" key="7">
    <source>
        <dbReference type="EMBL" id="KNB74830.1"/>
    </source>
</evidence>
<dbReference type="Gene3D" id="2.40.30.170">
    <property type="match status" value="1"/>
</dbReference>
<evidence type="ECO:0000259" key="3">
    <source>
        <dbReference type="Pfam" id="PF25917"/>
    </source>
</evidence>
<reference evidence="6 9" key="3">
    <citation type="submission" date="2019-06" db="EMBL/GenBank/DDBJ databases">
        <title>Whole genome shotgun sequence of Brevibacillus reuszeri NBRC 15719.</title>
        <authorList>
            <person name="Hosoyama A."/>
            <person name="Uohara A."/>
            <person name="Ohji S."/>
            <person name="Ichikawa N."/>
        </authorList>
    </citation>
    <scope>NUCLEOTIDE SEQUENCE [LARGE SCALE GENOMIC DNA]</scope>
    <source>
        <strain evidence="6 9">NBRC 15719</strain>
    </source>
</reference>
<dbReference type="GO" id="GO:1990281">
    <property type="term" value="C:efflux pump complex"/>
    <property type="evidence" value="ECO:0007669"/>
    <property type="project" value="TreeGrafter"/>
</dbReference>
<dbReference type="AlphaFoldDB" id="A0A0K9Z2Y8"/>
<comment type="similarity">
    <text evidence="1">Belongs to the membrane fusion protein (MFP) (TC 8.A.1) family.</text>
</comment>
<organism evidence="7 8">
    <name type="scientific">Brevibacillus reuszeri</name>
    <dbReference type="NCBI Taxonomy" id="54915"/>
    <lineage>
        <taxon>Bacteria</taxon>
        <taxon>Bacillati</taxon>
        <taxon>Bacillota</taxon>
        <taxon>Bacilli</taxon>
        <taxon>Bacillales</taxon>
        <taxon>Paenibacillaceae</taxon>
        <taxon>Brevibacillus</taxon>
    </lineage>
</organism>
<dbReference type="Proteomes" id="UP000036834">
    <property type="component" value="Unassembled WGS sequence"/>
</dbReference>
<evidence type="ECO:0000256" key="1">
    <source>
        <dbReference type="ARBA" id="ARBA00009477"/>
    </source>
</evidence>
<keyword evidence="9" id="KW-1185">Reference proteome</keyword>
<feature type="chain" id="PRO_5005533796" evidence="2">
    <location>
        <begin position="23"/>
        <end position="416"/>
    </location>
</feature>
<dbReference type="Gene3D" id="2.40.420.20">
    <property type="match status" value="1"/>
</dbReference>
<dbReference type="InterPro" id="IPR006143">
    <property type="entry name" value="RND_pump_MFP"/>
</dbReference>
<keyword evidence="2" id="KW-0732">Signal</keyword>
<evidence type="ECO:0000313" key="9">
    <source>
        <dbReference type="Proteomes" id="UP000319578"/>
    </source>
</evidence>
<accession>A0A0K9Z2Y8</accession>
<evidence type="ECO:0000313" key="8">
    <source>
        <dbReference type="Proteomes" id="UP000036834"/>
    </source>
</evidence>
<dbReference type="Pfam" id="PF25989">
    <property type="entry name" value="YknX_C"/>
    <property type="match status" value="1"/>
</dbReference>
<proteinExistence type="inferred from homology"/>
<feature type="signal peptide" evidence="2">
    <location>
        <begin position="1"/>
        <end position="22"/>
    </location>
</feature>
<evidence type="ECO:0000259" key="4">
    <source>
        <dbReference type="Pfam" id="PF25954"/>
    </source>
</evidence>
<dbReference type="STRING" id="54915.ADS79_00455"/>
<dbReference type="SUPFAM" id="SSF111369">
    <property type="entry name" value="HlyD-like secretion proteins"/>
    <property type="match status" value="2"/>
</dbReference>
<evidence type="ECO:0000259" key="5">
    <source>
        <dbReference type="Pfam" id="PF25989"/>
    </source>
</evidence>
<dbReference type="Pfam" id="PF25917">
    <property type="entry name" value="BSH_RND"/>
    <property type="match status" value="1"/>
</dbReference>
<dbReference type="InterPro" id="IPR058625">
    <property type="entry name" value="MdtA-like_BSH"/>
</dbReference>
<gene>
    <name evidence="7" type="ORF">ADS79_00455</name>
    <name evidence="6" type="ORF">BRE01_56810</name>
</gene>
<feature type="domain" description="CusB-like beta-barrel" evidence="4">
    <location>
        <begin position="261"/>
        <end position="333"/>
    </location>
</feature>
<dbReference type="Gene3D" id="1.10.287.470">
    <property type="entry name" value="Helix hairpin bin"/>
    <property type="match status" value="1"/>
</dbReference>
<dbReference type="OrthoDB" id="1634554at2"/>
<dbReference type="RefSeq" id="WP_049736454.1">
    <property type="nucleotide sequence ID" value="NZ_BJON01000024.1"/>
</dbReference>
<feature type="domain" description="YknX-like C-terminal permuted SH3-like" evidence="5">
    <location>
        <begin position="342"/>
        <end position="407"/>
    </location>
</feature>
<dbReference type="InterPro" id="IPR058792">
    <property type="entry name" value="Beta-barrel_RND_2"/>
</dbReference>
<protein>
    <submittedName>
        <fullName evidence="6">RND efflux membrane fusion protein</fullName>
    </submittedName>
</protein>
<evidence type="ECO:0000256" key="2">
    <source>
        <dbReference type="SAM" id="SignalP"/>
    </source>
</evidence>
<dbReference type="EMBL" id="BJON01000024">
    <property type="protein sequence ID" value="GED71979.1"/>
    <property type="molecule type" value="Genomic_DNA"/>
</dbReference>
<dbReference type="PANTHER" id="PTHR30469">
    <property type="entry name" value="MULTIDRUG RESISTANCE PROTEIN MDTA"/>
    <property type="match status" value="1"/>
</dbReference>
<sequence length="416" mass="44026">MNKRSMSTIAASLMLTVGLVLAGCTNQNEKGEEAPPVSVNVPVTVLTAKQESLPNEHSYMGSITAENAGTVVAQTTGTITKLYVKKGDTVKKGQLIAEIDSTRQQLDVGEQESKLASAIARLEQAKASQAADTEAVSSTKSLAKQSLDNAKESYDRIKVLVEAGALPAAQLNAAEDEWLRAQSSYRTSTQSDAKDLAGIKVSSADVEAAKIALAKAKRALADTKITASMDGVIDQLALSAGDLVANQNTVAEIVSLDHVLVTIQVAEDSLSSLKKGEHVQVKIPALGAKKTEGEVAFVGLSAARETKLFPVEIRLTNRELAFRPGMRADVTIPGSQEQKGILLPNKALVEQDGQTYVYVVKGDRAYKQEVEKVDSLTDAVIISKGLAPGDVVVIEGQSELQDGAQVSSTHYAEKGE</sequence>
<feature type="domain" description="Multidrug resistance protein MdtA-like barrel-sandwich hybrid" evidence="3">
    <location>
        <begin position="70"/>
        <end position="254"/>
    </location>
</feature>